<organism evidence="1 2">
    <name type="scientific">Boletus reticuloceps</name>
    <dbReference type="NCBI Taxonomy" id="495285"/>
    <lineage>
        <taxon>Eukaryota</taxon>
        <taxon>Fungi</taxon>
        <taxon>Dikarya</taxon>
        <taxon>Basidiomycota</taxon>
        <taxon>Agaricomycotina</taxon>
        <taxon>Agaricomycetes</taxon>
        <taxon>Agaricomycetidae</taxon>
        <taxon>Boletales</taxon>
        <taxon>Boletineae</taxon>
        <taxon>Boletaceae</taxon>
        <taxon>Boletoideae</taxon>
        <taxon>Boletus</taxon>
    </lineage>
</organism>
<reference evidence="1" key="1">
    <citation type="submission" date="2021-03" db="EMBL/GenBank/DDBJ databases">
        <title>Evolutionary innovations through gain and loss of genes in the ectomycorrhizal Boletales.</title>
        <authorList>
            <person name="Wu G."/>
            <person name="Miyauchi S."/>
            <person name="Morin E."/>
            <person name="Yang Z.-L."/>
            <person name="Xu J."/>
            <person name="Martin F.M."/>
        </authorList>
    </citation>
    <scope>NUCLEOTIDE SEQUENCE</scope>
    <source>
        <strain evidence="1">BR01</strain>
    </source>
</reference>
<gene>
    <name evidence="1" type="ORF">JVT61DRAFT_12629</name>
</gene>
<accession>A0A8I3A413</accession>
<dbReference type="AlphaFoldDB" id="A0A8I3A413"/>
<dbReference type="EMBL" id="JAGFBS010000059">
    <property type="protein sequence ID" value="KAG6369993.1"/>
    <property type="molecule type" value="Genomic_DNA"/>
</dbReference>
<protein>
    <submittedName>
        <fullName evidence="1">Uncharacterized protein</fullName>
    </submittedName>
</protein>
<evidence type="ECO:0000313" key="2">
    <source>
        <dbReference type="Proteomes" id="UP000683000"/>
    </source>
</evidence>
<sequence length="59" mass="6706">MPLCKAYTDVLLIAIHPHPHEHGVLNDSFITRFDRLAELRDLEDAISTHDTQGCRSTHP</sequence>
<name>A0A8I3A413_9AGAM</name>
<keyword evidence="2" id="KW-1185">Reference proteome</keyword>
<proteinExistence type="predicted"/>
<evidence type="ECO:0000313" key="1">
    <source>
        <dbReference type="EMBL" id="KAG6369993.1"/>
    </source>
</evidence>
<comment type="caution">
    <text evidence="1">The sequence shown here is derived from an EMBL/GenBank/DDBJ whole genome shotgun (WGS) entry which is preliminary data.</text>
</comment>
<dbReference type="Proteomes" id="UP000683000">
    <property type="component" value="Unassembled WGS sequence"/>
</dbReference>